<reference evidence="3" key="1">
    <citation type="submission" date="2017-01" db="EMBL/GenBank/DDBJ databases">
        <authorList>
            <person name="Varghese N."/>
            <person name="Submissions S."/>
        </authorList>
    </citation>
    <scope>NUCLEOTIDE SEQUENCE [LARGE SCALE GENOMIC DNA]</scope>
    <source>
        <strain evidence="3">DSM 19945</strain>
    </source>
</reference>
<evidence type="ECO:0000313" key="2">
    <source>
        <dbReference type="EMBL" id="SIT22340.1"/>
    </source>
</evidence>
<dbReference type="EMBL" id="FTOG01000020">
    <property type="protein sequence ID" value="SIT22340.1"/>
    <property type="molecule type" value="Genomic_DNA"/>
</dbReference>
<evidence type="ECO:0000313" key="3">
    <source>
        <dbReference type="Proteomes" id="UP000186221"/>
    </source>
</evidence>
<feature type="transmembrane region" description="Helical" evidence="1">
    <location>
        <begin position="21"/>
        <end position="41"/>
    </location>
</feature>
<accession>A0A1N7QHI9</accession>
<keyword evidence="1" id="KW-0812">Transmembrane</keyword>
<keyword evidence="3" id="KW-1185">Reference proteome</keyword>
<keyword evidence="1" id="KW-0472">Membrane</keyword>
<dbReference type="RefSeq" id="WP_076486493.1">
    <property type="nucleotide sequence ID" value="NZ_QAXT01000018.1"/>
</dbReference>
<sequence length="142" mass="16165">MDRDVLMSTKDELYRELRDKRSASGAILFRMNAFFVVFIGLKISNSSLMTEDITLMSAIFILTMTTIVTFYLYHGYRAYKTIASVIVRINTELGLFDDSDSPSYAGILPLEWLKFGKAKPVEAGWLITPWIFALATITIIYI</sequence>
<dbReference type="Proteomes" id="UP000186221">
    <property type="component" value="Unassembled WGS sequence"/>
</dbReference>
<feature type="transmembrane region" description="Helical" evidence="1">
    <location>
        <begin position="53"/>
        <end position="73"/>
    </location>
</feature>
<name>A0A1N7QHI9_9RHOB</name>
<evidence type="ECO:0000256" key="1">
    <source>
        <dbReference type="SAM" id="Phobius"/>
    </source>
</evidence>
<keyword evidence="1" id="KW-1133">Transmembrane helix</keyword>
<protein>
    <submittedName>
        <fullName evidence="2">Uncharacterized protein</fullName>
    </submittedName>
</protein>
<proteinExistence type="predicted"/>
<dbReference type="AlphaFoldDB" id="A0A1N7QHI9"/>
<gene>
    <name evidence="2" type="ORF">SAMN05421580_12018</name>
</gene>
<feature type="transmembrane region" description="Helical" evidence="1">
    <location>
        <begin position="123"/>
        <end position="141"/>
    </location>
</feature>
<organism evidence="2 3">
    <name type="scientific">Rhodobacter aestuarii</name>
    <dbReference type="NCBI Taxonomy" id="453582"/>
    <lineage>
        <taxon>Bacteria</taxon>
        <taxon>Pseudomonadati</taxon>
        <taxon>Pseudomonadota</taxon>
        <taxon>Alphaproteobacteria</taxon>
        <taxon>Rhodobacterales</taxon>
        <taxon>Rhodobacter group</taxon>
        <taxon>Rhodobacter</taxon>
    </lineage>
</organism>